<keyword evidence="1" id="KW-0328">Glycosyltransferase</keyword>
<protein>
    <recommendedName>
        <fullName evidence="5">Glycosyl transferase family 11</fullName>
    </recommendedName>
</protein>
<evidence type="ECO:0000313" key="3">
    <source>
        <dbReference type="EMBL" id="APC01947.1"/>
    </source>
</evidence>
<keyword evidence="2" id="KW-0808">Transferase</keyword>
<gene>
    <name evidence="3" type="ORF">AOC25_10135</name>
</gene>
<accession>A0AAC9NJ63</accession>
<reference evidence="3" key="1">
    <citation type="journal article" date="2017" name="Appl. Environ. Microbiol.">
        <title>Microdiversification of a pelagic Polynucleobacter species is mainly driven by acquisition of genomic islands from a partially interspecific gene pool.</title>
        <authorList>
            <person name="Hoetzinger M."/>
            <person name="Hahn M.W."/>
            <person name="Jezberova J."/>
            <person name="Schmidt J."/>
            <person name="Koll U."/>
        </authorList>
    </citation>
    <scope>NUCLEOTIDE SEQUENCE</scope>
    <source>
        <strain evidence="3">MWH-RechtKol4</strain>
    </source>
</reference>
<dbReference type="Proteomes" id="UP000182060">
    <property type="component" value="Chromosome"/>
</dbReference>
<evidence type="ECO:0008006" key="5">
    <source>
        <dbReference type="Google" id="ProtNLM"/>
    </source>
</evidence>
<evidence type="ECO:0000313" key="4">
    <source>
        <dbReference type="Proteomes" id="UP000182060"/>
    </source>
</evidence>
<evidence type="ECO:0000256" key="2">
    <source>
        <dbReference type="ARBA" id="ARBA00022679"/>
    </source>
</evidence>
<organism evidence="3 4">
    <name type="scientific">Polynucleobacter asymbioticus</name>
    <dbReference type="NCBI Taxonomy" id="576611"/>
    <lineage>
        <taxon>Bacteria</taxon>
        <taxon>Pseudomonadati</taxon>
        <taxon>Pseudomonadota</taxon>
        <taxon>Betaproteobacteria</taxon>
        <taxon>Burkholderiales</taxon>
        <taxon>Burkholderiaceae</taxon>
        <taxon>Polynucleobacter</taxon>
    </lineage>
</organism>
<name>A0AAC9NJ63_9BURK</name>
<dbReference type="Pfam" id="PF01531">
    <property type="entry name" value="Glyco_transf_11"/>
    <property type="match status" value="1"/>
</dbReference>
<dbReference type="InterPro" id="IPR002516">
    <property type="entry name" value="Glyco_trans_11"/>
</dbReference>
<proteinExistence type="predicted"/>
<dbReference type="AlphaFoldDB" id="A0AAC9NJ63"/>
<dbReference type="GO" id="GO:0005975">
    <property type="term" value="P:carbohydrate metabolic process"/>
    <property type="evidence" value="ECO:0007669"/>
    <property type="project" value="InterPro"/>
</dbReference>
<dbReference type="PANTHER" id="PTHR11927">
    <property type="entry name" value="GALACTOSIDE 2-L-FUCOSYLTRANSFERASE"/>
    <property type="match status" value="1"/>
</dbReference>
<dbReference type="PANTHER" id="PTHR11927:SF9">
    <property type="entry name" value="L-FUCOSYLTRANSFERASE"/>
    <property type="match status" value="1"/>
</dbReference>
<dbReference type="GO" id="GO:0008107">
    <property type="term" value="F:galactoside 2-alpha-L-fucosyltransferase activity"/>
    <property type="evidence" value="ECO:0007669"/>
    <property type="project" value="InterPro"/>
</dbReference>
<sequence>MISVEMIGRLGNHMWQYAVCRTLAERNGYEFHVPRSFLGAEIFDCSLGVEVDQTKMQYTDSYMHNSFMAQFYNPNIIHLQDFTKLVGFFQSERYILENKKNIQEWFELKNPNLELIDKLNLTDEVCIINFRGGDYKDIPDVYLSSDYWNNSVEQMKKLHDNLKFIVITDDVDAAEKLFPDFPAYHFSVAEDFLVISYAKYLIIANSTFSWWGAWLNKFCKTVIAPKFWMRHNESNGWWAPGESITKGFLYMSKDGKLYSSSDCIDEVNALGLSYSKFPY</sequence>
<dbReference type="RefSeq" id="WP_071539714.1">
    <property type="nucleotide sequence ID" value="NZ_CP015016.1"/>
</dbReference>
<evidence type="ECO:0000256" key="1">
    <source>
        <dbReference type="ARBA" id="ARBA00022676"/>
    </source>
</evidence>
<dbReference type="GO" id="GO:0016020">
    <property type="term" value="C:membrane"/>
    <property type="evidence" value="ECO:0007669"/>
    <property type="project" value="InterPro"/>
</dbReference>
<dbReference type="EMBL" id="CP015017">
    <property type="protein sequence ID" value="APC01947.1"/>
    <property type="molecule type" value="Genomic_DNA"/>
</dbReference>
<dbReference type="CDD" id="cd11301">
    <property type="entry name" value="Fut1_Fut2_like"/>
    <property type="match status" value="1"/>
</dbReference>